<dbReference type="NCBIfam" id="TIGR01350">
    <property type="entry name" value="lipoamide_DH"/>
    <property type="match status" value="1"/>
</dbReference>
<evidence type="ECO:0000256" key="5">
    <source>
        <dbReference type="ARBA" id="ARBA00022827"/>
    </source>
</evidence>
<feature type="disulfide bond" description="Redox-active" evidence="13">
    <location>
        <begin position="48"/>
        <end position="53"/>
    </location>
</feature>
<evidence type="ECO:0000256" key="3">
    <source>
        <dbReference type="ARBA" id="ARBA00016961"/>
    </source>
</evidence>
<evidence type="ECO:0000256" key="6">
    <source>
        <dbReference type="ARBA" id="ARBA00023002"/>
    </source>
</evidence>
<dbReference type="InterPro" id="IPR023753">
    <property type="entry name" value="FAD/NAD-binding_dom"/>
</dbReference>
<protein>
    <recommendedName>
        <fullName evidence="3 14">Dihydrolipoyl dehydrogenase</fullName>
        <ecNumber evidence="2 14">1.8.1.4</ecNumber>
    </recommendedName>
</protein>
<dbReference type="InterPro" id="IPR012999">
    <property type="entry name" value="Pyr_OxRdtase_I_AS"/>
</dbReference>
<evidence type="ECO:0000256" key="11">
    <source>
        <dbReference type="PIRSR" id="PIRSR000350-2"/>
    </source>
</evidence>
<dbReference type="InterPro" id="IPR004099">
    <property type="entry name" value="Pyr_nucl-diS_OxRdtase_dimer"/>
</dbReference>
<feature type="binding site" evidence="12">
    <location>
        <begin position="322"/>
        <end position="325"/>
    </location>
    <ligand>
        <name>FAD</name>
        <dbReference type="ChEBI" id="CHEBI:57692"/>
    </ligand>
</feature>
<dbReference type="SUPFAM" id="SSF51905">
    <property type="entry name" value="FAD/NAD(P)-binding domain"/>
    <property type="match status" value="1"/>
</dbReference>
<dbReference type="EMBL" id="DSTK01000039">
    <property type="protein sequence ID" value="HFK98363.1"/>
    <property type="molecule type" value="Genomic_DNA"/>
</dbReference>
<dbReference type="AlphaFoldDB" id="A0A832EKQ3"/>
<feature type="domain" description="Pyridine nucleotide-disulphide oxidoreductase dimerisation" evidence="15">
    <location>
        <begin position="350"/>
        <end position="458"/>
    </location>
</feature>
<dbReference type="InterPro" id="IPR036188">
    <property type="entry name" value="FAD/NAD-bd_sf"/>
</dbReference>
<evidence type="ECO:0000313" key="17">
    <source>
        <dbReference type="EMBL" id="HFK98363.1"/>
    </source>
</evidence>
<keyword evidence="4 14" id="KW-0285">Flavoprotein</keyword>
<organism evidence="17">
    <name type="scientific">Desulfacinum infernum</name>
    <dbReference type="NCBI Taxonomy" id="35837"/>
    <lineage>
        <taxon>Bacteria</taxon>
        <taxon>Pseudomonadati</taxon>
        <taxon>Thermodesulfobacteriota</taxon>
        <taxon>Syntrophobacteria</taxon>
        <taxon>Syntrophobacterales</taxon>
        <taxon>Syntrophobacteraceae</taxon>
        <taxon>Desulfacinum</taxon>
    </lineage>
</organism>
<evidence type="ECO:0000256" key="12">
    <source>
        <dbReference type="PIRSR" id="PIRSR000350-3"/>
    </source>
</evidence>
<comment type="cofactor">
    <cofactor evidence="12 14">
        <name>FAD</name>
        <dbReference type="ChEBI" id="CHEBI:57692"/>
    </cofactor>
    <text evidence="12 14">Binds 1 FAD per subunit.</text>
</comment>
<dbReference type="Gene3D" id="3.50.50.60">
    <property type="entry name" value="FAD/NAD(P)-binding domain"/>
    <property type="match status" value="2"/>
</dbReference>
<sequence>MVMGELSQETHVAVIGGGPGGYAAAFRAADLGLDVTLVEEEPRCGGTCLLRGCIPSKALLQTAEIIWDAAEAARRGVRFPTPELDLAKLRAWKDGIIDTLASGLDRLAKKRNVQIVRARAVFENAHTLRLEGSELTHLTFRHAVVAVGSEPLSLPGVSLKPGGRIMDSTGALAVHDIPARLLVVGGGYIGLELGCAYAVFGSRVTLVHRAERILGGVDDDLVRPLVKRIGGLFESVRLETDVEALWEDADGVTAVLRGPSETLEERFDRVLIAVGRAPRSRGLGLEALGVATDEAGFIRVDDRRRTSVPHIYAVGDVAGHPMLAHKAMREGKVAAEAIAGMPSAYDVQAVPAVVYTDPQIAWAGLTETEARRKNMAVKIARFPWGASGRALTMDAADGLTKILFDPESGRILGMGIVGRGAETMIAEGVLALEMGASAEDVALTVHAHPTLSETEGEAAEVFLGSATHLYVPQGAQGKTTPP</sequence>
<keyword evidence="6 14" id="KW-0560">Oxidoreductase</keyword>
<evidence type="ECO:0000256" key="4">
    <source>
        <dbReference type="ARBA" id="ARBA00022630"/>
    </source>
</evidence>
<keyword evidence="12" id="KW-0547">Nucleotide-binding</keyword>
<evidence type="ECO:0000259" key="16">
    <source>
        <dbReference type="Pfam" id="PF07992"/>
    </source>
</evidence>
<feature type="binding site" evidence="12">
    <location>
        <position position="316"/>
    </location>
    <ligand>
        <name>FAD</name>
        <dbReference type="ChEBI" id="CHEBI:57692"/>
    </ligand>
</feature>
<dbReference type="EC" id="1.8.1.4" evidence="2 14"/>
<dbReference type="PANTHER" id="PTHR22912">
    <property type="entry name" value="DISULFIDE OXIDOREDUCTASE"/>
    <property type="match status" value="1"/>
</dbReference>
<evidence type="ECO:0000256" key="7">
    <source>
        <dbReference type="ARBA" id="ARBA00023027"/>
    </source>
</evidence>
<evidence type="ECO:0000259" key="15">
    <source>
        <dbReference type="Pfam" id="PF02852"/>
    </source>
</evidence>
<dbReference type="GO" id="GO:0004148">
    <property type="term" value="F:dihydrolipoyl dehydrogenase (NADH) activity"/>
    <property type="evidence" value="ECO:0007669"/>
    <property type="project" value="UniProtKB-EC"/>
</dbReference>
<dbReference type="Pfam" id="PF02852">
    <property type="entry name" value="Pyr_redox_dim"/>
    <property type="match status" value="1"/>
</dbReference>
<keyword evidence="7 12" id="KW-0520">NAD</keyword>
<dbReference type="InterPro" id="IPR016156">
    <property type="entry name" value="FAD/NAD-linked_Rdtase_dimer_sf"/>
</dbReference>
<feature type="binding site" evidence="12">
    <location>
        <position position="57"/>
    </location>
    <ligand>
        <name>FAD</name>
        <dbReference type="ChEBI" id="CHEBI:57692"/>
    </ligand>
</feature>
<reference evidence="17" key="1">
    <citation type="journal article" date="2020" name="mSystems">
        <title>Genome- and Community-Level Interaction Insights into Carbon Utilization and Element Cycling Functions of Hydrothermarchaeota in Hydrothermal Sediment.</title>
        <authorList>
            <person name="Zhou Z."/>
            <person name="Liu Y."/>
            <person name="Xu W."/>
            <person name="Pan J."/>
            <person name="Luo Z.H."/>
            <person name="Li M."/>
        </authorList>
    </citation>
    <scope>NUCLEOTIDE SEQUENCE [LARGE SCALE GENOMIC DNA]</scope>
    <source>
        <strain evidence="17">SpSt-456</strain>
    </source>
</reference>
<dbReference type="SUPFAM" id="SSF55424">
    <property type="entry name" value="FAD/NAD-linked reductases, dimerisation (C-terminal) domain"/>
    <property type="match status" value="1"/>
</dbReference>
<keyword evidence="5 12" id="KW-0274">FAD</keyword>
<dbReference type="PRINTS" id="PR00411">
    <property type="entry name" value="PNDRDTASEI"/>
</dbReference>
<dbReference type="PANTHER" id="PTHR22912:SF160">
    <property type="entry name" value="DIHYDROLIPOYL DEHYDROGENASE"/>
    <property type="match status" value="1"/>
</dbReference>
<comment type="miscellaneous">
    <text evidence="14">The active site is a redox-active disulfide bond.</text>
</comment>
<gene>
    <name evidence="17" type="primary">lpdA</name>
    <name evidence="17" type="ORF">ENS06_13710</name>
</gene>
<dbReference type="Gene3D" id="3.30.390.30">
    <property type="match status" value="1"/>
</dbReference>
<evidence type="ECO:0000256" key="14">
    <source>
        <dbReference type="RuleBase" id="RU003692"/>
    </source>
</evidence>
<dbReference type="InterPro" id="IPR050151">
    <property type="entry name" value="Class-I_Pyr_Nuc-Dis_Oxidored"/>
</dbReference>
<keyword evidence="9 14" id="KW-0676">Redox-active center</keyword>
<dbReference type="PRINTS" id="PR00368">
    <property type="entry name" value="FADPNR"/>
</dbReference>
<dbReference type="PIRSF" id="PIRSF000350">
    <property type="entry name" value="Mercury_reductase_MerA"/>
    <property type="match status" value="1"/>
</dbReference>
<dbReference type="PROSITE" id="PS00076">
    <property type="entry name" value="PYRIDINE_REDOX_1"/>
    <property type="match status" value="1"/>
</dbReference>
<proteinExistence type="inferred from homology"/>
<evidence type="ECO:0000256" key="10">
    <source>
        <dbReference type="ARBA" id="ARBA00049187"/>
    </source>
</evidence>
<comment type="similarity">
    <text evidence="1 14">Belongs to the class-I pyridine nucleotide-disulfide oxidoreductase family.</text>
</comment>
<keyword evidence="8" id="KW-1015">Disulfide bond</keyword>
<dbReference type="InterPro" id="IPR001100">
    <property type="entry name" value="Pyr_nuc-diS_OxRdtase"/>
</dbReference>
<evidence type="ECO:0000256" key="1">
    <source>
        <dbReference type="ARBA" id="ARBA00007532"/>
    </source>
</evidence>
<evidence type="ECO:0000256" key="13">
    <source>
        <dbReference type="PIRSR" id="PIRSR000350-4"/>
    </source>
</evidence>
<comment type="catalytic activity">
    <reaction evidence="10 14">
        <text>N(6)-[(R)-dihydrolipoyl]-L-lysyl-[protein] + NAD(+) = N(6)-[(R)-lipoyl]-L-lysyl-[protein] + NADH + H(+)</text>
        <dbReference type="Rhea" id="RHEA:15045"/>
        <dbReference type="Rhea" id="RHEA-COMP:10474"/>
        <dbReference type="Rhea" id="RHEA-COMP:10475"/>
        <dbReference type="ChEBI" id="CHEBI:15378"/>
        <dbReference type="ChEBI" id="CHEBI:57540"/>
        <dbReference type="ChEBI" id="CHEBI:57945"/>
        <dbReference type="ChEBI" id="CHEBI:83099"/>
        <dbReference type="ChEBI" id="CHEBI:83100"/>
        <dbReference type="EC" id="1.8.1.4"/>
    </reaction>
</comment>
<feature type="binding site" evidence="12">
    <location>
        <position position="275"/>
    </location>
    <ligand>
        <name>NAD(+)</name>
        <dbReference type="ChEBI" id="CHEBI:57540"/>
    </ligand>
</feature>
<feature type="binding site" evidence="12">
    <location>
        <begin position="185"/>
        <end position="192"/>
    </location>
    <ligand>
        <name>NAD(+)</name>
        <dbReference type="ChEBI" id="CHEBI:57540"/>
    </ligand>
</feature>
<feature type="domain" description="FAD/NAD(P)-binding" evidence="16">
    <location>
        <begin position="11"/>
        <end position="331"/>
    </location>
</feature>
<dbReference type="GO" id="GO:0006103">
    <property type="term" value="P:2-oxoglutarate metabolic process"/>
    <property type="evidence" value="ECO:0007669"/>
    <property type="project" value="TreeGrafter"/>
</dbReference>
<accession>A0A832EKQ3</accession>
<evidence type="ECO:0000256" key="9">
    <source>
        <dbReference type="ARBA" id="ARBA00023284"/>
    </source>
</evidence>
<dbReference type="InterPro" id="IPR006258">
    <property type="entry name" value="Lipoamide_DH"/>
</dbReference>
<comment type="caution">
    <text evidence="17">The sequence shown here is derived from an EMBL/GenBank/DDBJ whole genome shotgun (WGS) entry which is preliminary data.</text>
</comment>
<dbReference type="FunFam" id="3.30.390.30:FF:000001">
    <property type="entry name" value="Dihydrolipoyl dehydrogenase"/>
    <property type="match status" value="1"/>
</dbReference>
<evidence type="ECO:0000256" key="2">
    <source>
        <dbReference type="ARBA" id="ARBA00012608"/>
    </source>
</evidence>
<dbReference type="Pfam" id="PF07992">
    <property type="entry name" value="Pyr_redox_2"/>
    <property type="match status" value="1"/>
</dbReference>
<evidence type="ECO:0000256" key="8">
    <source>
        <dbReference type="ARBA" id="ARBA00023157"/>
    </source>
</evidence>
<name>A0A832EKQ3_9BACT</name>
<feature type="active site" description="Proton acceptor" evidence="11">
    <location>
        <position position="448"/>
    </location>
</feature>
<dbReference type="GO" id="GO:0050660">
    <property type="term" value="F:flavin adenine dinucleotide binding"/>
    <property type="evidence" value="ECO:0007669"/>
    <property type="project" value="InterPro"/>
</dbReference>